<feature type="compositionally biased region" description="Basic residues" evidence="1">
    <location>
        <begin position="178"/>
        <end position="187"/>
    </location>
</feature>
<keyword evidence="2" id="KW-0472">Membrane</keyword>
<feature type="transmembrane region" description="Helical" evidence="2">
    <location>
        <begin position="1137"/>
        <end position="1159"/>
    </location>
</feature>
<feature type="region of interest" description="Disordered" evidence="1">
    <location>
        <begin position="121"/>
        <end position="231"/>
    </location>
</feature>
<feature type="compositionally biased region" description="Polar residues" evidence="1">
    <location>
        <begin position="123"/>
        <end position="151"/>
    </location>
</feature>
<feature type="compositionally biased region" description="Basic and acidic residues" evidence="1">
    <location>
        <begin position="811"/>
        <end position="824"/>
    </location>
</feature>
<feature type="region of interest" description="Disordered" evidence="1">
    <location>
        <begin position="1630"/>
        <end position="1652"/>
    </location>
</feature>
<dbReference type="RefSeq" id="XP_026193670.1">
    <property type="nucleotide sequence ID" value="XM_026337885.1"/>
</dbReference>
<protein>
    <submittedName>
        <fullName evidence="4">Uncharacterized protein LOC34622353</fullName>
    </submittedName>
</protein>
<feature type="compositionally biased region" description="Polar residues" evidence="1">
    <location>
        <begin position="1530"/>
        <end position="1540"/>
    </location>
</feature>
<feature type="transmembrane region" description="Helical" evidence="2">
    <location>
        <begin position="1203"/>
        <end position="1224"/>
    </location>
</feature>
<feature type="region of interest" description="Disordered" evidence="1">
    <location>
        <begin position="1"/>
        <end position="55"/>
    </location>
</feature>
<dbReference type="Proteomes" id="UP000515125">
    <property type="component" value="Unplaced"/>
</dbReference>
<organism evidence="3 4">
    <name type="scientific">Cyclospora cayetanensis</name>
    <dbReference type="NCBI Taxonomy" id="88456"/>
    <lineage>
        <taxon>Eukaryota</taxon>
        <taxon>Sar</taxon>
        <taxon>Alveolata</taxon>
        <taxon>Apicomplexa</taxon>
        <taxon>Conoidasida</taxon>
        <taxon>Coccidia</taxon>
        <taxon>Eucoccidiorida</taxon>
        <taxon>Eimeriorina</taxon>
        <taxon>Eimeriidae</taxon>
        <taxon>Cyclospora</taxon>
    </lineage>
</organism>
<feature type="compositionally biased region" description="Basic and acidic residues" evidence="1">
    <location>
        <begin position="832"/>
        <end position="845"/>
    </location>
</feature>
<evidence type="ECO:0000256" key="2">
    <source>
        <dbReference type="SAM" id="Phobius"/>
    </source>
</evidence>
<feature type="region of interest" description="Disordered" evidence="1">
    <location>
        <begin position="81"/>
        <end position="105"/>
    </location>
</feature>
<proteinExistence type="predicted"/>
<feature type="compositionally biased region" description="Polar residues" evidence="1">
    <location>
        <begin position="1558"/>
        <end position="1571"/>
    </location>
</feature>
<keyword evidence="3" id="KW-1185">Reference proteome</keyword>
<feature type="compositionally biased region" description="Basic and acidic residues" evidence="1">
    <location>
        <begin position="188"/>
        <end position="197"/>
    </location>
</feature>
<dbReference type="GeneID" id="34622353"/>
<feature type="compositionally biased region" description="Basic and acidic residues" evidence="1">
    <location>
        <begin position="42"/>
        <end position="55"/>
    </location>
</feature>
<feature type="region of interest" description="Disordered" evidence="1">
    <location>
        <begin position="676"/>
        <end position="748"/>
    </location>
</feature>
<feature type="compositionally biased region" description="Basic and acidic residues" evidence="1">
    <location>
        <begin position="161"/>
        <end position="177"/>
    </location>
</feature>
<feature type="region of interest" description="Disordered" evidence="1">
    <location>
        <begin position="802"/>
        <end position="883"/>
    </location>
</feature>
<evidence type="ECO:0000256" key="1">
    <source>
        <dbReference type="SAM" id="MobiDB-lite"/>
    </source>
</evidence>
<reference evidence="4" key="1">
    <citation type="submission" date="2025-08" db="UniProtKB">
        <authorList>
            <consortium name="RefSeq"/>
        </authorList>
    </citation>
    <scope>IDENTIFICATION</scope>
</reference>
<feature type="region of interest" description="Disordered" evidence="1">
    <location>
        <begin position="250"/>
        <end position="290"/>
    </location>
</feature>
<keyword evidence="2" id="KW-0812">Transmembrane</keyword>
<sequence length="1652" mass="179129">MDKRPFNAARDTDSGTRLRHSHSSADTFRGAAPRLDSSAIGRDGHSGRSADNEGRFAVTDKHLASAERCPTSPAFMRLLSQRSSRTPSQCSRSPSVVSQLSDRRRVSSPIVTARAWLDGTDGLTRSSYASHRTPNGSSLSHLRQDAQNISPEYSILSRSRARYEKSERDACSEERGRSSSRQRRKAHKEPPAGHGKTEALLSPVKTKQARHSSRSGSQRLPRRVMSPRQFPPPTFEKILLGLADSHFTSETEDTDVFGRGRPLPRVDHSPSDQEESVSVSVVPDDPHEGMTCAKSLKDLHYTSSQASPRRSPDSNLESQRNGLIPEHYLYIPPLRLGAAKEEERPVPALQHAIEDDAQVSVRGERRHIATLFSLEAAESHAQKARLQEQLKATSPFRLTEMGDASATQAKGVDAPPGKSKRRQRSTVLENIVRQHDWEVQEVVIEESMRSNEEAQAQTASPCTVDASDAALEPAIWEDDREWDRFAKESAWPGMICVSSSVDNDNFPSNDPKSPATSISKAVKSEELSFGGVYKAAAGGDAGDVPGAFDAIWGHSEGVHPSLRDGFGGQTPSDDGSEQSEFFDIDRGSHGLNRMVEFLEVTPTQPHDEDDGLEPGDAVATCGAAEEPLNDATTGVEEHSVPPLPQLMVGENLGAFTMLRLGDPAEWEVRYSTSDDFASSAVPSPVNGEEEASTVCHGEARPQEESTLEEVGGSKEEQQAASQARGKASQQVSDQPPSEPPASPGCQQEVAWEHARMCSSSSTRLLSIGHSEYPAGPHAGGNSAADVRIISDARFGATLENRLSSLPSIQGEDPKPLESVPRRSLDTGPSDRILQDDDAAKAREGRAAASEAWIQGGRTDKATKSGRESTASTLFGDPENESVHRNRQLPSAHTAAPLAVVATQQRSPGGPIRQSPGSEWRFAQTLLEADTWQESSTLSAYEDVANGGDGPEKDRRGSGSLYEIDLSEPCKSTEDSDKCRTSPAKAGGHMEVFGAISQALAGCAYGPGMHAVLFASLLLAVWALLVVVYLFEEKRNAEFLVGCAIATSLILFLCLGAIQLTTALFKWRALKYAIDLDLREQLLTSLKRLRPAPDPCDPSFEGLGERSKQLQMTCYSFVDLITQGSPCLDVSRNLERRFILANCSVGLVGAALISALACTARTAEEKHRMPFHNALLLMPCKANEDFWAYCCSAACLVNACFPEALAFGAAVSYSISLLVLSYWLATPPAPSVMQRAIDKHVAFEYLWTFTFADILVDRGAATPKSAEDIRFRPAEGLHSSPSGVPSWENSLLKWKHNMVKVRIREVPNAMKSSFMTARIVLQLPAGLVLKKALNGFQLGQRALLRLAAAPVRSSVSKEASAPLRLNVTWCGPGGVTEELQIPIGSDSLHCDSNVAAGKLSRSTLTLRDQREFEARSTLSAPKGPLEILRTIQTILQEDSTVPFLCSRTRCYLGSSASLSSVACEYPVILCVPTSALYRGFHSDCWWLMGKKRSSKYSASFSERLGLGGLRTFKPPAAVTVAADAKVVTPQDLPQCTEQDAPQGSPKELAKDRVGPWTVESPSNAATTPQCTLQLHDRSTQPPDSFSRTAHGESSAVLTVRSDSDLPGGFARLASIQAHYYNMHKVYESKHGRSEGVGMRSTITTPPSEHNAKL</sequence>
<feature type="region of interest" description="Disordered" evidence="1">
    <location>
        <begin position="401"/>
        <end position="424"/>
    </location>
</feature>
<keyword evidence="2" id="KW-1133">Transmembrane helix</keyword>
<accession>A0A6P6S310</accession>
<gene>
    <name evidence="4" type="primary">LOC34622353</name>
</gene>
<evidence type="ECO:0000313" key="3">
    <source>
        <dbReference type="Proteomes" id="UP000515125"/>
    </source>
</evidence>
<feature type="transmembrane region" description="Helical" evidence="2">
    <location>
        <begin position="1038"/>
        <end position="1059"/>
    </location>
</feature>
<name>A0A6P6S310_9EIME</name>
<dbReference type="OrthoDB" id="348002at2759"/>
<feature type="compositionally biased region" description="Polar residues" evidence="1">
    <location>
        <begin position="81"/>
        <end position="100"/>
    </location>
</feature>
<feature type="region of interest" description="Disordered" evidence="1">
    <location>
        <begin position="1530"/>
        <end position="1601"/>
    </location>
</feature>
<feature type="compositionally biased region" description="Basic and acidic residues" evidence="1">
    <location>
        <begin position="1"/>
        <end position="16"/>
    </location>
</feature>
<feature type="compositionally biased region" description="Basic and acidic residues" evidence="1">
    <location>
        <begin position="857"/>
        <end position="866"/>
    </location>
</feature>
<feature type="transmembrane region" description="Helical" evidence="2">
    <location>
        <begin position="1010"/>
        <end position="1031"/>
    </location>
</feature>
<evidence type="ECO:0000313" key="4">
    <source>
        <dbReference type="RefSeq" id="XP_026193670.1"/>
    </source>
</evidence>